<organism evidence="2 3">
    <name type="scientific">Zobellella iuensis</name>
    <dbReference type="NCBI Taxonomy" id="2803811"/>
    <lineage>
        <taxon>Bacteria</taxon>
        <taxon>Pseudomonadati</taxon>
        <taxon>Pseudomonadota</taxon>
        <taxon>Gammaproteobacteria</taxon>
        <taxon>Aeromonadales</taxon>
        <taxon>Aeromonadaceae</taxon>
        <taxon>Zobellella</taxon>
    </lineage>
</organism>
<proteinExistence type="predicted"/>
<dbReference type="EMBL" id="JAERTZ010000025">
    <property type="protein sequence ID" value="MBL1378410.1"/>
    <property type="molecule type" value="Genomic_DNA"/>
</dbReference>
<reference evidence="3" key="1">
    <citation type="submission" date="2021-01" db="EMBL/GenBank/DDBJ databases">
        <title>Genome public.</title>
        <authorList>
            <person name="Liu C."/>
            <person name="Sun Q."/>
        </authorList>
    </citation>
    <scope>NUCLEOTIDE SEQUENCE [LARGE SCALE GENOMIC DNA]</scope>
    <source>
        <strain evidence="3">CGMCC 1.18722</strain>
    </source>
</reference>
<dbReference type="RefSeq" id="WP_202086773.1">
    <property type="nucleotide sequence ID" value="NZ_JAERTZ010000025.1"/>
</dbReference>
<comment type="caution">
    <text evidence="2">The sequence shown here is derived from an EMBL/GenBank/DDBJ whole genome shotgun (WGS) entry which is preliminary data.</text>
</comment>
<dbReference type="InterPro" id="IPR036397">
    <property type="entry name" value="RNaseH_sf"/>
</dbReference>
<name>A0ABS1QU84_9GAMM</name>
<feature type="domain" description="Tc1-like transposase DDE" evidence="1">
    <location>
        <begin position="4"/>
        <end position="32"/>
    </location>
</feature>
<gene>
    <name evidence="2" type="ORF">JKV55_13905</name>
</gene>
<evidence type="ECO:0000259" key="1">
    <source>
        <dbReference type="Pfam" id="PF13358"/>
    </source>
</evidence>
<evidence type="ECO:0000313" key="3">
    <source>
        <dbReference type="Proteomes" id="UP000638570"/>
    </source>
</evidence>
<sequence length="59" mass="7083">MPIQIVPLPTYASWLNPIEKLWRKLRQELTHPHPWGRFLEQFASDSVELLRYVGLWIPD</sequence>
<dbReference type="Pfam" id="PF13358">
    <property type="entry name" value="DDE_3"/>
    <property type="match status" value="1"/>
</dbReference>
<dbReference type="Proteomes" id="UP000638570">
    <property type="component" value="Unassembled WGS sequence"/>
</dbReference>
<dbReference type="InterPro" id="IPR038717">
    <property type="entry name" value="Tc1-like_DDE_dom"/>
</dbReference>
<accession>A0ABS1QU84</accession>
<evidence type="ECO:0000313" key="2">
    <source>
        <dbReference type="EMBL" id="MBL1378410.1"/>
    </source>
</evidence>
<keyword evidence="3" id="KW-1185">Reference proteome</keyword>
<dbReference type="Gene3D" id="3.30.420.10">
    <property type="entry name" value="Ribonuclease H-like superfamily/Ribonuclease H"/>
    <property type="match status" value="1"/>
</dbReference>
<protein>
    <submittedName>
        <fullName evidence="2">Transposase</fullName>
    </submittedName>
</protein>